<proteinExistence type="predicted"/>
<sequence>MGFDFRTGMSIVVSDYMVIGLGAPVNGYFSLHKVCAYPIYTFPTQQTKRSEGSCVPYLSLGLGMIEEQVVPKMYKYCGCLSKLIYCNWSAWNTTLPDYLFWTKLMEQFHNHLFLSSTLVRTLKYDARLMRTLKYEAQGVRTSSMK</sequence>
<comment type="caution">
    <text evidence="1">The sequence shown here is derived from an EMBL/GenBank/DDBJ whole genome shotgun (WGS) entry which is preliminary data.</text>
</comment>
<accession>A0A5A7QBI6</accession>
<dbReference type="Proteomes" id="UP000325081">
    <property type="component" value="Unassembled WGS sequence"/>
</dbReference>
<gene>
    <name evidence="1" type="ORF">STAS_18107</name>
</gene>
<keyword evidence="2" id="KW-1185">Reference proteome</keyword>
<reference evidence="2" key="1">
    <citation type="journal article" date="2019" name="Curr. Biol.">
        <title>Genome Sequence of Striga asiatica Provides Insight into the Evolution of Plant Parasitism.</title>
        <authorList>
            <person name="Yoshida S."/>
            <person name="Kim S."/>
            <person name="Wafula E.K."/>
            <person name="Tanskanen J."/>
            <person name="Kim Y.M."/>
            <person name="Honaas L."/>
            <person name="Yang Z."/>
            <person name="Spallek T."/>
            <person name="Conn C.E."/>
            <person name="Ichihashi Y."/>
            <person name="Cheong K."/>
            <person name="Cui S."/>
            <person name="Der J.P."/>
            <person name="Gundlach H."/>
            <person name="Jiao Y."/>
            <person name="Hori C."/>
            <person name="Ishida J.K."/>
            <person name="Kasahara H."/>
            <person name="Kiba T."/>
            <person name="Kim M.S."/>
            <person name="Koo N."/>
            <person name="Laohavisit A."/>
            <person name="Lee Y.H."/>
            <person name="Lumba S."/>
            <person name="McCourt P."/>
            <person name="Mortimer J.C."/>
            <person name="Mutuku J.M."/>
            <person name="Nomura T."/>
            <person name="Sasaki-Sekimoto Y."/>
            <person name="Seto Y."/>
            <person name="Wang Y."/>
            <person name="Wakatake T."/>
            <person name="Sakakibara H."/>
            <person name="Demura T."/>
            <person name="Yamaguchi S."/>
            <person name="Yoneyama K."/>
            <person name="Manabe R.I."/>
            <person name="Nelson D.C."/>
            <person name="Schulman A.H."/>
            <person name="Timko M.P."/>
            <person name="dePamphilis C.W."/>
            <person name="Choi D."/>
            <person name="Shirasu K."/>
        </authorList>
    </citation>
    <scope>NUCLEOTIDE SEQUENCE [LARGE SCALE GENOMIC DNA]</scope>
    <source>
        <strain evidence="2">cv. UVA1</strain>
    </source>
</reference>
<protein>
    <submittedName>
        <fullName evidence="1">Pre-mRNA cleavage complex II protein family</fullName>
    </submittedName>
</protein>
<name>A0A5A7QBI6_STRAF</name>
<dbReference type="EMBL" id="BKCP01006072">
    <property type="protein sequence ID" value="GER41391.1"/>
    <property type="molecule type" value="Genomic_DNA"/>
</dbReference>
<dbReference type="AlphaFoldDB" id="A0A5A7QBI6"/>
<organism evidence="1 2">
    <name type="scientific">Striga asiatica</name>
    <name type="common">Asiatic witchweed</name>
    <name type="synonym">Buchnera asiatica</name>
    <dbReference type="NCBI Taxonomy" id="4170"/>
    <lineage>
        <taxon>Eukaryota</taxon>
        <taxon>Viridiplantae</taxon>
        <taxon>Streptophyta</taxon>
        <taxon>Embryophyta</taxon>
        <taxon>Tracheophyta</taxon>
        <taxon>Spermatophyta</taxon>
        <taxon>Magnoliopsida</taxon>
        <taxon>eudicotyledons</taxon>
        <taxon>Gunneridae</taxon>
        <taxon>Pentapetalae</taxon>
        <taxon>asterids</taxon>
        <taxon>lamiids</taxon>
        <taxon>Lamiales</taxon>
        <taxon>Orobanchaceae</taxon>
        <taxon>Buchnereae</taxon>
        <taxon>Striga</taxon>
    </lineage>
</organism>
<evidence type="ECO:0000313" key="1">
    <source>
        <dbReference type="EMBL" id="GER41391.1"/>
    </source>
</evidence>
<evidence type="ECO:0000313" key="2">
    <source>
        <dbReference type="Proteomes" id="UP000325081"/>
    </source>
</evidence>